<evidence type="ECO:0000256" key="2">
    <source>
        <dbReference type="ARBA" id="ARBA00004123"/>
    </source>
</evidence>
<dbReference type="PANTHER" id="PTHR22930:SF269">
    <property type="entry name" value="NUCLEASE HARBI1-LIKE PROTEIN"/>
    <property type="match status" value="1"/>
</dbReference>
<dbReference type="OrthoDB" id="6581217at2759"/>
<gene>
    <name evidence="9" type="primary">harbi1_67</name>
    <name evidence="9" type="ORF">c0_g1_i3</name>
</gene>
<comment type="subcellular location">
    <subcellularLocation>
        <location evidence="2">Nucleus</location>
    </subcellularLocation>
</comment>
<dbReference type="GO" id="GO:0005634">
    <property type="term" value="C:nucleus"/>
    <property type="evidence" value="ECO:0007669"/>
    <property type="project" value="UniProtKB-SubCell"/>
</dbReference>
<sequence>MDDIDVLEDLLLLKMIASRQRRGNQEIFKTRKNHGFYSSGVNVLTKNNPELFIESSRFTYEQFKVLLNLVESYLRKYSRRNPIEPEQRLYITLHFLAHGRALRVISMKFRIGLETARSIILDTCDVLWRVLESRYMSTPSDAEWKQISEDFWNVTKLPHCLGAIGGKHVPINCPPNSRSKYLNNKQFNSVILLAACDSNYTFTFVDVGSYGNQSDGGVFKTSQFRNMISDKSMDAPNAENLPNSDLVFPYYFVADVAFPLERNIMKPYETVTDVSEEVFNQRLCSARMRIETAFGLLTSRWKVLSTSISFSPENAKKVVLATIVLHNFLVSGNVNYTTLEKRNTHNLTSVNSHDLLTANTSNQLARNLRNELCEYLNSSLV</sequence>
<organism evidence="9">
    <name type="scientific">Bactrocera latifrons</name>
    <name type="common">Malaysian fruit fly</name>
    <name type="synonym">Chaetodacus latifrons</name>
    <dbReference type="NCBI Taxonomy" id="174628"/>
    <lineage>
        <taxon>Eukaryota</taxon>
        <taxon>Metazoa</taxon>
        <taxon>Ecdysozoa</taxon>
        <taxon>Arthropoda</taxon>
        <taxon>Hexapoda</taxon>
        <taxon>Insecta</taxon>
        <taxon>Pterygota</taxon>
        <taxon>Neoptera</taxon>
        <taxon>Endopterygota</taxon>
        <taxon>Diptera</taxon>
        <taxon>Brachycera</taxon>
        <taxon>Muscomorpha</taxon>
        <taxon>Tephritoidea</taxon>
        <taxon>Tephritidae</taxon>
        <taxon>Bactrocera</taxon>
        <taxon>Bactrocera</taxon>
    </lineage>
</organism>
<keyword evidence="4" id="KW-0540">Nuclease</keyword>
<feature type="domain" description="DDE Tnp4" evidence="8">
    <location>
        <begin position="165"/>
        <end position="327"/>
    </location>
</feature>
<evidence type="ECO:0000256" key="1">
    <source>
        <dbReference type="ARBA" id="ARBA00001968"/>
    </source>
</evidence>
<proteinExistence type="inferred from homology"/>
<dbReference type="EMBL" id="GDHF01009906">
    <property type="protein sequence ID" value="JAI42408.1"/>
    <property type="molecule type" value="Transcribed_RNA"/>
</dbReference>
<reference evidence="9" key="1">
    <citation type="submission" date="2015-06" db="EMBL/GenBank/DDBJ databases">
        <authorList>
            <person name="Hoefler B.C."/>
            <person name="Straight P.D."/>
        </authorList>
    </citation>
    <scope>NUCLEOTIDE SEQUENCE</scope>
</reference>
<dbReference type="GO" id="GO:0046872">
    <property type="term" value="F:metal ion binding"/>
    <property type="evidence" value="ECO:0007669"/>
    <property type="project" value="UniProtKB-KW"/>
</dbReference>
<dbReference type="AlphaFoldDB" id="A0A0K8VU73"/>
<evidence type="ECO:0000256" key="7">
    <source>
        <dbReference type="ARBA" id="ARBA00023242"/>
    </source>
</evidence>
<evidence type="ECO:0000256" key="4">
    <source>
        <dbReference type="ARBA" id="ARBA00022722"/>
    </source>
</evidence>
<name>A0A0K8VU73_BACLA</name>
<dbReference type="GO" id="GO:0004518">
    <property type="term" value="F:nuclease activity"/>
    <property type="evidence" value="ECO:0007669"/>
    <property type="project" value="UniProtKB-KW"/>
</dbReference>
<keyword evidence="5" id="KW-0479">Metal-binding</keyword>
<evidence type="ECO:0000313" key="9">
    <source>
        <dbReference type="EMBL" id="JAI42408.1"/>
    </source>
</evidence>
<accession>A0A0K8VU73</accession>
<dbReference type="Pfam" id="PF13359">
    <property type="entry name" value="DDE_Tnp_4"/>
    <property type="match status" value="1"/>
</dbReference>
<dbReference type="InterPro" id="IPR045249">
    <property type="entry name" value="HARBI1-like"/>
</dbReference>
<protein>
    <submittedName>
        <fullName evidence="9">Putative nuclease HARBI1</fullName>
    </submittedName>
</protein>
<evidence type="ECO:0000256" key="3">
    <source>
        <dbReference type="ARBA" id="ARBA00006958"/>
    </source>
</evidence>
<evidence type="ECO:0000256" key="5">
    <source>
        <dbReference type="ARBA" id="ARBA00022723"/>
    </source>
</evidence>
<dbReference type="GO" id="GO:0016787">
    <property type="term" value="F:hydrolase activity"/>
    <property type="evidence" value="ECO:0007669"/>
    <property type="project" value="UniProtKB-KW"/>
</dbReference>
<dbReference type="InterPro" id="IPR027806">
    <property type="entry name" value="HARBI1_dom"/>
</dbReference>
<keyword evidence="7" id="KW-0539">Nucleus</keyword>
<dbReference type="PANTHER" id="PTHR22930">
    <property type="match status" value="1"/>
</dbReference>
<evidence type="ECO:0000259" key="8">
    <source>
        <dbReference type="Pfam" id="PF13359"/>
    </source>
</evidence>
<comment type="similarity">
    <text evidence="3">Belongs to the HARBI1 family.</text>
</comment>
<comment type="cofactor">
    <cofactor evidence="1">
        <name>a divalent metal cation</name>
        <dbReference type="ChEBI" id="CHEBI:60240"/>
    </cofactor>
</comment>
<keyword evidence="6" id="KW-0378">Hydrolase</keyword>
<evidence type="ECO:0000256" key="6">
    <source>
        <dbReference type="ARBA" id="ARBA00022801"/>
    </source>
</evidence>